<gene>
    <name evidence="1" type="primary">IKS1</name>
    <name evidence="1" type="ORF">EV182_001813</name>
</gene>
<dbReference type="Proteomes" id="UP001145114">
    <property type="component" value="Unassembled WGS sequence"/>
</dbReference>
<keyword evidence="1" id="KW-0418">Kinase</keyword>
<proteinExistence type="predicted"/>
<comment type="caution">
    <text evidence="1">The sequence shown here is derived from an EMBL/GenBank/DDBJ whole genome shotgun (WGS) entry which is preliminary data.</text>
</comment>
<name>A0ACC1I093_9FUNG</name>
<keyword evidence="1" id="KW-0808">Transferase</keyword>
<organism evidence="1 2">
    <name type="scientific">Spiromyces aspiralis</name>
    <dbReference type="NCBI Taxonomy" id="68401"/>
    <lineage>
        <taxon>Eukaryota</taxon>
        <taxon>Fungi</taxon>
        <taxon>Fungi incertae sedis</taxon>
        <taxon>Zoopagomycota</taxon>
        <taxon>Kickxellomycotina</taxon>
        <taxon>Kickxellomycetes</taxon>
        <taxon>Kickxellales</taxon>
        <taxon>Kickxellaceae</taxon>
        <taxon>Spiromyces</taxon>
    </lineage>
</organism>
<evidence type="ECO:0000313" key="1">
    <source>
        <dbReference type="EMBL" id="KAJ1679554.1"/>
    </source>
</evidence>
<reference evidence="1" key="1">
    <citation type="submission" date="2022-06" db="EMBL/GenBank/DDBJ databases">
        <title>Phylogenomic reconstructions and comparative analyses of Kickxellomycotina fungi.</title>
        <authorList>
            <person name="Reynolds N.K."/>
            <person name="Stajich J.E."/>
            <person name="Barry K."/>
            <person name="Grigoriev I.V."/>
            <person name="Crous P."/>
            <person name="Smith M.E."/>
        </authorList>
    </citation>
    <scope>NUCLEOTIDE SEQUENCE</scope>
    <source>
        <strain evidence="1">RSA 2271</strain>
    </source>
</reference>
<sequence>MNKSDATNSPADLTTNSCQLAPSSDWSIVLYEKTTGQVVLYNRRENQFRIEQDHHQRDLVPATSHADAALVATSSARSLMAIKADASTKALAPGRNGGLRRIPPLADADDVADGQEAAWYSRRDLGSNPQYKRGSSHFKHLSYLLKQKRAPQTLEYVSDDRIRPKSPSTLPSRATSFESVDKARVLSEDETLAAATALNGDESFDNSLSSNALNQGYYERFFIEKHKLGRGLRGSVFLCQHVLDNVYLGEYAIKKVAVGNNRAWLERMLREVTLLETLRHPNIIEYKHSWLEVNSLTKFGKQFDLSSECANGGNLEEYMQEAHDDVASQFLTDAERKKRRKAELRHRLNQGASAAPAGETRPPARYLSVDEIWEFISDICSGLSHLHSHGIIHRDLKPQNLLVHYPETNENGAHHGRPRLLLTDFGECEVLSRLERRDRTGATGTLEFMAPELLKGKGFGSAMPLLTANYGRKHMG</sequence>
<dbReference type="EMBL" id="JAMZIH010000310">
    <property type="protein sequence ID" value="KAJ1679554.1"/>
    <property type="molecule type" value="Genomic_DNA"/>
</dbReference>
<accession>A0ACC1I093</accession>
<protein>
    <submittedName>
        <fullName evidence="1">Serine/threonine-protein kinase iks1</fullName>
    </submittedName>
</protein>
<evidence type="ECO:0000313" key="2">
    <source>
        <dbReference type="Proteomes" id="UP001145114"/>
    </source>
</evidence>
<keyword evidence="2" id="KW-1185">Reference proteome</keyword>